<dbReference type="EMBL" id="JAIWYP010000008">
    <property type="protein sequence ID" value="KAH3787041.1"/>
    <property type="molecule type" value="Genomic_DNA"/>
</dbReference>
<name>A0A9D4ISZ8_DREPO</name>
<protein>
    <submittedName>
        <fullName evidence="1">Uncharacterized protein</fullName>
    </submittedName>
</protein>
<organism evidence="1 2">
    <name type="scientific">Dreissena polymorpha</name>
    <name type="common">Zebra mussel</name>
    <name type="synonym">Mytilus polymorpha</name>
    <dbReference type="NCBI Taxonomy" id="45954"/>
    <lineage>
        <taxon>Eukaryota</taxon>
        <taxon>Metazoa</taxon>
        <taxon>Spiralia</taxon>
        <taxon>Lophotrochozoa</taxon>
        <taxon>Mollusca</taxon>
        <taxon>Bivalvia</taxon>
        <taxon>Autobranchia</taxon>
        <taxon>Heteroconchia</taxon>
        <taxon>Euheterodonta</taxon>
        <taxon>Imparidentia</taxon>
        <taxon>Neoheterodontei</taxon>
        <taxon>Myida</taxon>
        <taxon>Dreissenoidea</taxon>
        <taxon>Dreissenidae</taxon>
        <taxon>Dreissena</taxon>
    </lineage>
</organism>
<comment type="caution">
    <text evidence="1">The sequence shown here is derived from an EMBL/GenBank/DDBJ whole genome shotgun (WGS) entry which is preliminary data.</text>
</comment>
<proteinExistence type="predicted"/>
<evidence type="ECO:0000313" key="2">
    <source>
        <dbReference type="Proteomes" id="UP000828390"/>
    </source>
</evidence>
<accession>A0A9D4ISZ8</accession>
<dbReference type="Proteomes" id="UP000828390">
    <property type="component" value="Unassembled WGS sequence"/>
</dbReference>
<gene>
    <name evidence="1" type="ORF">DPMN_165160</name>
</gene>
<evidence type="ECO:0000313" key="1">
    <source>
        <dbReference type="EMBL" id="KAH3787041.1"/>
    </source>
</evidence>
<keyword evidence="2" id="KW-1185">Reference proteome</keyword>
<reference evidence="1" key="2">
    <citation type="submission" date="2020-11" db="EMBL/GenBank/DDBJ databases">
        <authorList>
            <person name="McCartney M.A."/>
            <person name="Auch B."/>
            <person name="Kono T."/>
            <person name="Mallez S."/>
            <person name="Becker A."/>
            <person name="Gohl D.M."/>
            <person name="Silverstein K.A.T."/>
            <person name="Koren S."/>
            <person name="Bechman K.B."/>
            <person name="Herman A."/>
            <person name="Abrahante J.E."/>
            <person name="Garbe J."/>
        </authorList>
    </citation>
    <scope>NUCLEOTIDE SEQUENCE</scope>
    <source>
        <strain evidence="1">Duluth1</strain>
        <tissue evidence="1">Whole animal</tissue>
    </source>
</reference>
<dbReference type="AlphaFoldDB" id="A0A9D4ISZ8"/>
<reference evidence="1" key="1">
    <citation type="journal article" date="2019" name="bioRxiv">
        <title>The Genome of the Zebra Mussel, Dreissena polymorpha: A Resource for Invasive Species Research.</title>
        <authorList>
            <person name="McCartney M.A."/>
            <person name="Auch B."/>
            <person name="Kono T."/>
            <person name="Mallez S."/>
            <person name="Zhang Y."/>
            <person name="Obille A."/>
            <person name="Becker A."/>
            <person name="Abrahante J.E."/>
            <person name="Garbe J."/>
            <person name="Badalamenti J.P."/>
            <person name="Herman A."/>
            <person name="Mangelson H."/>
            <person name="Liachko I."/>
            <person name="Sullivan S."/>
            <person name="Sone E.D."/>
            <person name="Koren S."/>
            <person name="Silverstein K.A.T."/>
            <person name="Beckman K.B."/>
            <person name="Gohl D.M."/>
        </authorList>
    </citation>
    <scope>NUCLEOTIDE SEQUENCE</scope>
    <source>
        <strain evidence="1">Duluth1</strain>
        <tissue evidence="1">Whole animal</tissue>
    </source>
</reference>
<sequence length="93" mass="10181">MPRGRKRKTPAGELESAVEKPAGNFIDFQKIIRESKIVPTTSHVVQSVSIPQMVTGCGGGRALGSLPSSTFNRTRCTTDEVFGHVPMQLRERL</sequence>